<dbReference type="OrthoDB" id="3035369at2"/>
<dbReference type="RefSeq" id="WP_068693978.1">
    <property type="nucleotide sequence ID" value="NZ_CP014167.1"/>
</dbReference>
<evidence type="ECO:0000313" key="1">
    <source>
        <dbReference type="EMBL" id="ANS73538.1"/>
    </source>
</evidence>
<reference evidence="1 2" key="1">
    <citation type="submission" date="2016-01" db="EMBL/GenBank/DDBJ databases">
        <title>Complete Genome Sequence of Paenibacillus yonginensis DCY84, a novel Plant Growth-Promoting Bacteria with Elicitation of Induced Systemic Resistance.</title>
        <authorList>
            <person name="Kim Y.J."/>
            <person name="Yang D.C."/>
            <person name="Sukweenadhi J."/>
        </authorList>
    </citation>
    <scope>NUCLEOTIDE SEQUENCE [LARGE SCALE GENOMIC DNA]</scope>
    <source>
        <strain evidence="1 2">DCY84</strain>
    </source>
</reference>
<gene>
    <name evidence="1" type="ORF">AWM70_02230</name>
</gene>
<dbReference type="STRING" id="1462996.AWM70_02230"/>
<dbReference type="EMBL" id="CP014167">
    <property type="protein sequence ID" value="ANS73538.1"/>
    <property type="molecule type" value="Genomic_DNA"/>
</dbReference>
<proteinExistence type="predicted"/>
<dbReference type="Gene3D" id="3.40.50.300">
    <property type="entry name" value="P-loop containing nucleotide triphosphate hydrolases"/>
    <property type="match status" value="1"/>
</dbReference>
<protein>
    <recommendedName>
        <fullName evidence="3">CobQ/CobB/MinD/ParA nucleotide binding domain-containing protein</fullName>
    </recommendedName>
</protein>
<organism evidence="1 2">
    <name type="scientific">Paenibacillus yonginensis</name>
    <dbReference type="NCBI Taxonomy" id="1462996"/>
    <lineage>
        <taxon>Bacteria</taxon>
        <taxon>Bacillati</taxon>
        <taxon>Bacillota</taxon>
        <taxon>Bacilli</taxon>
        <taxon>Bacillales</taxon>
        <taxon>Paenibacillaceae</taxon>
        <taxon>Paenibacillus</taxon>
    </lineage>
</organism>
<dbReference type="SUPFAM" id="SSF52540">
    <property type="entry name" value="P-loop containing nucleoside triphosphate hydrolases"/>
    <property type="match status" value="1"/>
</dbReference>
<evidence type="ECO:0000313" key="2">
    <source>
        <dbReference type="Proteomes" id="UP000092573"/>
    </source>
</evidence>
<dbReference type="AlphaFoldDB" id="A0A1B1MWJ3"/>
<sequence>MAVHMVLGVEDPQYVEALLDYVRSSEYGRRIRITSFSKPEAFKAFWNRSPEGTEPKVDFAAVEPVFMEGLLNKEGLAKGEEGTECPKVFGERELLEQQDQKRLEELESEQRRLESLEPKLVRVFTGTREEFCFPCPWVCLSESSIGFGQVQFPSNIPVIHKFRPLPELLEELLRFSRGQGSGGRGLSTEPLPAVPVIGVYAVTGGIGKTTVALHLAKQMALEGARVCYLNLKTFGLLAGLEGQLTGDKGPGMAELLYELQAAAERNRLPDLPPSRFALRHPLIRGDMFGQAANLRELLEMEHNDTVRLLDYVAGSGSYDVVIAVCDAHPDGRSSGVIERSDRLVWLMLDDEEVLSRTAAGWEFWGRGREQDQQNAVRLLSKTVFTLNRYSGATLYAAPRPELIPAVTLCEVPDWKQANQARILADAPAFQRDLLKLRRRLLERERSRSISAGSEGA</sequence>
<dbReference type="Proteomes" id="UP000092573">
    <property type="component" value="Chromosome"/>
</dbReference>
<dbReference type="InterPro" id="IPR027417">
    <property type="entry name" value="P-loop_NTPase"/>
</dbReference>
<dbReference type="KEGG" id="pyg:AWM70_02230"/>
<evidence type="ECO:0008006" key="3">
    <source>
        <dbReference type="Google" id="ProtNLM"/>
    </source>
</evidence>
<accession>A0A1B1MWJ3</accession>
<name>A0A1B1MWJ3_9BACL</name>
<keyword evidence="2" id="KW-1185">Reference proteome</keyword>